<dbReference type="GO" id="GO:0016491">
    <property type="term" value="F:oxidoreductase activity"/>
    <property type="evidence" value="ECO:0007669"/>
    <property type="project" value="UniProtKB-KW"/>
</dbReference>
<evidence type="ECO:0000313" key="4">
    <source>
        <dbReference type="EMBL" id="EJD41355.1"/>
    </source>
</evidence>
<dbReference type="AlphaFoldDB" id="J0WX88"/>
<reference evidence="5" key="1">
    <citation type="journal article" date="2012" name="Science">
        <title>The Paleozoic origin of enzymatic lignin decomposition reconstructed from 31 fungal genomes.</title>
        <authorList>
            <person name="Floudas D."/>
            <person name="Binder M."/>
            <person name="Riley R."/>
            <person name="Barry K."/>
            <person name="Blanchette R.A."/>
            <person name="Henrissat B."/>
            <person name="Martinez A.T."/>
            <person name="Otillar R."/>
            <person name="Spatafora J.W."/>
            <person name="Yadav J.S."/>
            <person name="Aerts A."/>
            <person name="Benoit I."/>
            <person name="Boyd A."/>
            <person name="Carlson A."/>
            <person name="Copeland A."/>
            <person name="Coutinho P.M."/>
            <person name="de Vries R.P."/>
            <person name="Ferreira P."/>
            <person name="Findley K."/>
            <person name="Foster B."/>
            <person name="Gaskell J."/>
            <person name="Glotzer D."/>
            <person name="Gorecki P."/>
            <person name="Heitman J."/>
            <person name="Hesse C."/>
            <person name="Hori C."/>
            <person name="Igarashi K."/>
            <person name="Jurgens J.A."/>
            <person name="Kallen N."/>
            <person name="Kersten P."/>
            <person name="Kohler A."/>
            <person name="Kuees U."/>
            <person name="Kumar T.K.A."/>
            <person name="Kuo A."/>
            <person name="LaButti K."/>
            <person name="Larrondo L.F."/>
            <person name="Lindquist E."/>
            <person name="Ling A."/>
            <person name="Lombard V."/>
            <person name="Lucas S."/>
            <person name="Lundell T."/>
            <person name="Martin R."/>
            <person name="McLaughlin D.J."/>
            <person name="Morgenstern I."/>
            <person name="Morin E."/>
            <person name="Murat C."/>
            <person name="Nagy L.G."/>
            <person name="Nolan M."/>
            <person name="Ohm R.A."/>
            <person name="Patyshakuliyeva A."/>
            <person name="Rokas A."/>
            <person name="Ruiz-Duenas F.J."/>
            <person name="Sabat G."/>
            <person name="Salamov A."/>
            <person name="Samejima M."/>
            <person name="Schmutz J."/>
            <person name="Slot J.C."/>
            <person name="St John F."/>
            <person name="Stenlid J."/>
            <person name="Sun H."/>
            <person name="Sun S."/>
            <person name="Syed K."/>
            <person name="Tsang A."/>
            <person name="Wiebenga A."/>
            <person name="Young D."/>
            <person name="Pisabarro A."/>
            <person name="Eastwood D.C."/>
            <person name="Martin F."/>
            <person name="Cullen D."/>
            <person name="Grigoriev I.V."/>
            <person name="Hibbett D.S."/>
        </authorList>
    </citation>
    <scope>NUCLEOTIDE SEQUENCE [LARGE SCALE GENOMIC DNA]</scope>
    <source>
        <strain evidence="5">TFB10046</strain>
    </source>
</reference>
<protein>
    <submittedName>
        <fullName evidence="4">NAD(P)-binding protein</fullName>
    </submittedName>
</protein>
<dbReference type="SUPFAM" id="SSF51735">
    <property type="entry name" value="NAD(P)-binding Rossmann-fold domains"/>
    <property type="match status" value="1"/>
</dbReference>
<dbReference type="Pfam" id="PF05368">
    <property type="entry name" value="NmrA"/>
    <property type="match status" value="1"/>
</dbReference>
<feature type="domain" description="NmrA-like" evidence="3">
    <location>
        <begin position="2"/>
        <end position="248"/>
    </location>
</feature>
<dbReference type="PANTHER" id="PTHR47706">
    <property type="entry name" value="NMRA-LIKE FAMILY PROTEIN"/>
    <property type="match status" value="1"/>
</dbReference>
<accession>J0WX88</accession>
<evidence type="ECO:0000256" key="2">
    <source>
        <dbReference type="ARBA" id="ARBA00023002"/>
    </source>
</evidence>
<sequence length="306" mass="33741">MLVLVAGATGHLGQQLIDSLASRGHRVRALGRNPSKLEASQLAKLESFVQSETYYDIAALDRACAGVDAVICAYFGLPELQLEGNLLLLRAAERAGVTKFVASTWNCDWSKMELGQHENYDPLIALRRQVELAFDIKPIYIMSGVLAEVLFCLPGRGDFVPANNGMWDPARKALEIWGSGNEVWHWTTERDAAEFAAAIVSHDDASQGGVWRVCSGSNSLRELAATYEAVREVKVDIQTKGPVEKLRDVALQARKAGSLRGFWGYIGLFYQLYVADGTWGQMELDNDRLDVRVTSFAEFLGSNPEV</sequence>
<dbReference type="eggNOG" id="ENOG502SNJP">
    <property type="taxonomic scope" value="Eukaryota"/>
</dbReference>
<keyword evidence="1" id="KW-0521">NADP</keyword>
<dbReference type="Proteomes" id="UP000006514">
    <property type="component" value="Unassembled WGS sequence"/>
</dbReference>
<dbReference type="EMBL" id="JH687793">
    <property type="protein sequence ID" value="EJD41355.1"/>
    <property type="molecule type" value="Genomic_DNA"/>
</dbReference>
<evidence type="ECO:0000259" key="3">
    <source>
        <dbReference type="Pfam" id="PF05368"/>
    </source>
</evidence>
<organism evidence="4 5">
    <name type="scientific">Auricularia subglabra (strain TFB-10046 / SS5)</name>
    <name type="common">White-rot fungus</name>
    <name type="synonym">Auricularia delicata (strain TFB10046)</name>
    <dbReference type="NCBI Taxonomy" id="717982"/>
    <lineage>
        <taxon>Eukaryota</taxon>
        <taxon>Fungi</taxon>
        <taxon>Dikarya</taxon>
        <taxon>Basidiomycota</taxon>
        <taxon>Agaricomycotina</taxon>
        <taxon>Agaricomycetes</taxon>
        <taxon>Auriculariales</taxon>
        <taxon>Auriculariaceae</taxon>
        <taxon>Auricularia</taxon>
    </lineage>
</organism>
<name>J0WX88_AURST</name>
<dbReference type="PANTHER" id="PTHR47706:SF9">
    <property type="entry name" value="NMRA-LIKE DOMAIN-CONTAINING PROTEIN-RELATED"/>
    <property type="match status" value="1"/>
</dbReference>
<dbReference type="KEGG" id="adl:AURDEDRAFT_127103"/>
<gene>
    <name evidence="4" type="ORF">AURDEDRAFT_127103</name>
</gene>
<dbReference type="InterPro" id="IPR036291">
    <property type="entry name" value="NAD(P)-bd_dom_sf"/>
</dbReference>
<dbReference type="InParanoid" id="J0WX88"/>
<keyword evidence="5" id="KW-1185">Reference proteome</keyword>
<evidence type="ECO:0000256" key="1">
    <source>
        <dbReference type="ARBA" id="ARBA00022857"/>
    </source>
</evidence>
<dbReference type="Gene3D" id="3.40.50.720">
    <property type="entry name" value="NAD(P)-binding Rossmann-like Domain"/>
    <property type="match status" value="1"/>
</dbReference>
<dbReference type="InterPro" id="IPR051609">
    <property type="entry name" value="NmrA/Isoflavone_reductase-like"/>
</dbReference>
<keyword evidence="2" id="KW-0560">Oxidoreductase</keyword>
<evidence type="ECO:0000313" key="5">
    <source>
        <dbReference type="Proteomes" id="UP000006514"/>
    </source>
</evidence>
<proteinExistence type="predicted"/>
<dbReference type="OrthoDB" id="419598at2759"/>
<dbReference type="OMA" id="THAICWY"/>
<dbReference type="InterPro" id="IPR008030">
    <property type="entry name" value="NmrA-like"/>
</dbReference>